<protein>
    <submittedName>
        <fullName evidence="1">Uncharacterized protein</fullName>
    </submittedName>
</protein>
<evidence type="ECO:0000313" key="2">
    <source>
        <dbReference type="Proteomes" id="UP000050525"/>
    </source>
</evidence>
<dbReference type="EMBL" id="AKHW03000179">
    <property type="protein sequence ID" value="KYO48701.1"/>
    <property type="molecule type" value="Genomic_DNA"/>
</dbReference>
<organism evidence="1 2">
    <name type="scientific">Alligator mississippiensis</name>
    <name type="common">American alligator</name>
    <dbReference type="NCBI Taxonomy" id="8496"/>
    <lineage>
        <taxon>Eukaryota</taxon>
        <taxon>Metazoa</taxon>
        <taxon>Chordata</taxon>
        <taxon>Craniata</taxon>
        <taxon>Vertebrata</taxon>
        <taxon>Euteleostomi</taxon>
        <taxon>Archelosauria</taxon>
        <taxon>Archosauria</taxon>
        <taxon>Crocodylia</taxon>
        <taxon>Alligatoridae</taxon>
        <taxon>Alligatorinae</taxon>
        <taxon>Alligator</taxon>
    </lineage>
</organism>
<reference evidence="1 2" key="1">
    <citation type="journal article" date="2012" name="Genome Biol.">
        <title>Sequencing three crocodilian genomes to illuminate the evolution of archosaurs and amniotes.</title>
        <authorList>
            <person name="St John J.A."/>
            <person name="Braun E.L."/>
            <person name="Isberg S.R."/>
            <person name="Miles L.G."/>
            <person name="Chong A.Y."/>
            <person name="Gongora J."/>
            <person name="Dalzell P."/>
            <person name="Moran C."/>
            <person name="Bed'hom B."/>
            <person name="Abzhanov A."/>
            <person name="Burgess S.C."/>
            <person name="Cooksey A.M."/>
            <person name="Castoe T.A."/>
            <person name="Crawford N.G."/>
            <person name="Densmore L.D."/>
            <person name="Drew J.C."/>
            <person name="Edwards S.V."/>
            <person name="Faircloth B.C."/>
            <person name="Fujita M.K."/>
            <person name="Greenwold M.J."/>
            <person name="Hoffmann F.G."/>
            <person name="Howard J.M."/>
            <person name="Iguchi T."/>
            <person name="Janes D.E."/>
            <person name="Khan S.Y."/>
            <person name="Kohno S."/>
            <person name="de Koning A.J."/>
            <person name="Lance S.L."/>
            <person name="McCarthy F.M."/>
            <person name="McCormack J.E."/>
            <person name="Merchant M.E."/>
            <person name="Peterson D.G."/>
            <person name="Pollock D.D."/>
            <person name="Pourmand N."/>
            <person name="Raney B.J."/>
            <person name="Roessler K.A."/>
            <person name="Sanford J.R."/>
            <person name="Sawyer R.H."/>
            <person name="Schmidt C.J."/>
            <person name="Triplett E.W."/>
            <person name="Tuberville T.D."/>
            <person name="Venegas-Anaya M."/>
            <person name="Howard J.T."/>
            <person name="Jarvis E.D."/>
            <person name="Guillette L.J.Jr."/>
            <person name="Glenn T.C."/>
            <person name="Green R.E."/>
            <person name="Ray D.A."/>
        </authorList>
    </citation>
    <scope>NUCLEOTIDE SEQUENCE [LARGE SCALE GENOMIC DNA]</scope>
    <source>
        <strain evidence="1">KSC_2009_1</strain>
    </source>
</reference>
<keyword evidence="2" id="KW-1185">Reference proteome</keyword>
<dbReference type="AlphaFoldDB" id="A0A151PHX6"/>
<comment type="caution">
    <text evidence="1">The sequence shown here is derived from an EMBL/GenBank/DDBJ whole genome shotgun (WGS) entry which is preliminary data.</text>
</comment>
<proteinExistence type="predicted"/>
<dbReference type="Proteomes" id="UP000050525">
    <property type="component" value="Unassembled WGS sequence"/>
</dbReference>
<name>A0A151PHX6_ALLMI</name>
<evidence type="ECO:0000313" key="1">
    <source>
        <dbReference type="EMBL" id="KYO48701.1"/>
    </source>
</evidence>
<sequence>MAPAQPHSSRTELALLSLSSPTGPALASCCYCHEARLEEQCQLHTTAMGLGWSHASCFGLKQELSFLVLWSKGIKRNECEKN</sequence>
<accession>A0A151PHX6</accession>
<gene>
    <name evidence="1" type="ORF">Y1Q_0004091</name>
</gene>